<accession>A0AAD7NXB2</accession>
<evidence type="ECO:0000256" key="2">
    <source>
        <dbReference type="ARBA" id="ARBA00022797"/>
    </source>
</evidence>
<dbReference type="GO" id="GO:0004301">
    <property type="term" value="F:epoxide hydrolase activity"/>
    <property type="evidence" value="ECO:0007669"/>
    <property type="project" value="TreeGrafter"/>
</dbReference>
<dbReference type="AlphaFoldDB" id="A0AAD7NXB2"/>
<keyword evidence="2" id="KW-0058">Aromatic hydrocarbons catabolism</keyword>
<name>A0AAD7NXB2_9AGAR</name>
<dbReference type="Pfam" id="PF06441">
    <property type="entry name" value="EHN"/>
    <property type="match status" value="1"/>
</dbReference>
<sequence length="410" mass="45875">MDSSGPSRRLVMREEARRFEGHKKLALLHQKLALTTFPDELEDTGWKYGAPLADVRRLVERWGNCDVDRHGTSNIHYVHMKSAVAGAIPLLVVHGWPGSFLEVRKLAPLLIEGTTDLPAFHLVALSVPGYGFSQRPSTKGFDFDQYAEVIGNRSLALRTSRIIFRTPQITSRMAKLYGGTHIKAWHAAVMAHLRKTEKERLAKNALFLSRGLGYARQQSTQPQTLGYSLADSPVGLLAWIYEKLVRWADEYPWTDDEANAGVVLTWVSIYWFSRAGPTASLRVSFEGANRNFDAMFAVSRPPPTIPLGISHFPKDVLVFPRRCVSISHTFPELNHAIEYCIKCVSWTRVIGNIVFDGEHESGGHFAAYEKPEELVDDLRKMFGKGGLTFGVVDGRSGYMCRCSLSTCTGF</sequence>
<dbReference type="EMBL" id="JARJLG010000008">
    <property type="protein sequence ID" value="KAJ7778823.1"/>
    <property type="molecule type" value="Genomic_DNA"/>
</dbReference>
<dbReference type="PIRSF" id="PIRSF001112">
    <property type="entry name" value="Epoxide_hydrolase"/>
    <property type="match status" value="1"/>
</dbReference>
<proteinExistence type="inferred from homology"/>
<dbReference type="GO" id="GO:0097176">
    <property type="term" value="P:epoxide metabolic process"/>
    <property type="evidence" value="ECO:0007669"/>
    <property type="project" value="TreeGrafter"/>
</dbReference>
<evidence type="ECO:0000313" key="5">
    <source>
        <dbReference type="EMBL" id="KAJ7778823.1"/>
    </source>
</evidence>
<dbReference type="PRINTS" id="PR00412">
    <property type="entry name" value="EPOXHYDRLASE"/>
</dbReference>
<protein>
    <submittedName>
        <fullName evidence="5">Alpha/Beta hydrolase protein</fullName>
    </submittedName>
</protein>
<evidence type="ECO:0000313" key="6">
    <source>
        <dbReference type="Proteomes" id="UP001215280"/>
    </source>
</evidence>
<dbReference type="SUPFAM" id="SSF53474">
    <property type="entry name" value="alpha/beta-Hydrolases"/>
    <property type="match status" value="1"/>
</dbReference>
<organism evidence="5 6">
    <name type="scientific">Mycena maculata</name>
    <dbReference type="NCBI Taxonomy" id="230809"/>
    <lineage>
        <taxon>Eukaryota</taxon>
        <taxon>Fungi</taxon>
        <taxon>Dikarya</taxon>
        <taxon>Basidiomycota</taxon>
        <taxon>Agaricomycotina</taxon>
        <taxon>Agaricomycetes</taxon>
        <taxon>Agaricomycetidae</taxon>
        <taxon>Agaricales</taxon>
        <taxon>Marasmiineae</taxon>
        <taxon>Mycenaceae</taxon>
        <taxon>Mycena</taxon>
    </lineage>
</organism>
<gene>
    <name evidence="5" type="ORF">DFH07DRAFT_901392</name>
</gene>
<dbReference type="PANTHER" id="PTHR21661">
    <property type="entry name" value="EPOXIDE HYDROLASE 1-RELATED"/>
    <property type="match status" value="1"/>
</dbReference>
<keyword evidence="6" id="KW-1185">Reference proteome</keyword>
<comment type="caution">
    <text evidence="5">The sequence shown here is derived from an EMBL/GenBank/DDBJ whole genome shotgun (WGS) entry which is preliminary data.</text>
</comment>
<evidence type="ECO:0000259" key="4">
    <source>
        <dbReference type="Pfam" id="PF06441"/>
    </source>
</evidence>
<dbReference type="InterPro" id="IPR029058">
    <property type="entry name" value="AB_hydrolase_fold"/>
</dbReference>
<dbReference type="InterPro" id="IPR000639">
    <property type="entry name" value="Epox_hydrolase-like"/>
</dbReference>
<reference evidence="5" key="1">
    <citation type="submission" date="2023-03" db="EMBL/GenBank/DDBJ databases">
        <title>Massive genome expansion in bonnet fungi (Mycena s.s.) driven by repeated elements and novel gene families across ecological guilds.</title>
        <authorList>
            <consortium name="Lawrence Berkeley National Laboratory"/>
            <person name="Harder C.B."/>
            <person name="Miyauchi S."/>
            <person name="Viragh M."/>
            <person name="Kuo A."/>
            <person name="Thoen E."/>
            <person name="Andreopoulos B."/>
            <person name="Lu D."/>
            <person name="Skrede I."/>
            <person name="Drula E."/>
            <person name="Henrissat B."/>
            <person name="Morin E."/>
            <person name="Kohler A."/>
            <person name="Barry K."/>
            <person name="LaButti K."/>
            <person name="Morin E."/>
            <person name="Salamov A."/>
            <person name="Lipzen A."/>
            <person name="Mereny Z."/>
            <person name="Hegedus B."/>
            <person name="Baldrian P."/>
            <person name="Stursova M."/>
            <person name="Weitz H."/>
            <person name="Taylor A."/>
            <person name="Grigoriev I.V."/>
            <person name="Nagy L.G."/>
            <person name="Martin F."/>
            <person name="Kauserud H."/>
        </authorList>
    </citation>
    <scope>NUCLEOTIDE SEQUENCE</scope>
    <source>
        <strain evidence="5">CBHHK188m</strain>
    </source>
</reference>
<evidence type="ECO:0000256" key="1">
    <source>
        <dbReference type="ARBA" id="ARBA00010088"/>
    </source>
</evidence>
<evidence type="ECO:0000256" key="3">
    <source>
        <dbReference type="ARBA" id="ARBA00022801"/>
    </source>
</evidence>
<comment type="similarity">
    <text evidence="1">Belongs to the peptidase S33 family.</text>
</comment>
<dbReference type="InterPro" id="IPR016292">
    <property type="entry name" value="Epoxide_hydrolase"/>
</dbReference>
<dbReference type="Proteomes" id="UP001215280">
    <property type="component" value="Unassembled WGS sequence"/>
</dbReference>
<dbReference type="InterPro" id="IPR010497">
    <property type="entry name" value="Epoxide_hydro_N"/>
</dbReference>
<dbReference type="Gene3D" id="3.40.50.1820">
    <property type="entry name" value="alpha/beta hydrolase"/>
    <property type="match status" value="1"/>
</dbReference>
<keyword evidence="3 5" id="KW-0378">Hydrolase</keyword>
<feature type="domain" description="Epoxide hydrolase N-terminal" evidence="4">
    <location>
        <begin position="72"/>
        <end position="103"/>
    </location>
</feature>
<dbReference type="PANTHER" id="PTHR21661:SF35">
    <property type="entry name" value="EPOXIDE HYDROLASE"/>
    <property type="match status" value="1"/>
</dbReference>